<feature type="domain" description="TIL" evidence="2">
    <location>
        <begin position="18"/>
        <end position="70"/>
    </location>
</feature>
<evidence type="ECO:0000259" key="2">
    <source>
        <dbReference type="Pfam" id="PF01826"/>
    </source>
</evidence>
<dbReference type="Gene3D" id="2.10.25.10">
    <property type="entry name" value="Laminin"/>
    <property type="match status" value="1"/>
</dbReference>
<keyword evidence="1" id="KW-0732">Signal</keyword>
<evidence type="ECO:0000313" key="4">
    <source>
        <dbReference type="Proteomes" id="UP000472270"/>
    </source>
</evidence>
<dbReference type="InterPro" id="IPR036084">
    <property type="entry name" value="Ser_inhib-like_sf"/>
</dbReference>
<proteinExistence type="predicted"/>
<reference evidence="3" key="2">
    <citation type="submission" date="2025-09" db="UniProtKB">
        <authorList>
            <consortium name="Ensembl"/>
        </authorList>
    </citation>
    <scope>IDENTIFICATION</scope>
</reference>
<dbReference type="Proteomes" id="UP000472270">
    <property type="component" value="Unassembled WGS sequence"/>
</dbReference>
<evidence type="ECO:0000256" key="1">
    <source>
        <dbReference type="SAM" id="SignalP"/>
    </source>
</evidence>
<dbReference type="InterPro" id="IPR002919">
    <property type="entry name" value="TIL_dom"/>
</dbReference>
<dbReference type="SUPFAM" id="SSF57567">
    <property type="entry name" value="Serine protease inhibitors"/>
    <property type="match status" value="1"/>
</dbReference>
<dbReference type="CDD" id="cd19941">
    <property type="entry name" value="TIL"/>
    <property type="match status" value="1"/>
</dbReference>
<sequence length="80" mass="8309">YLKKIIIIIMTYSFSVACGPHSHNNTCASGCPKTCSSQNATGSCGICEERCECDDGFMLSGGACVSAKDCGCWANGQDTG</sequence>
<name>A0A673KF14_9TELE</name>
<evidence type="ECO:0000313" key="3">
    <source>
        <dbReference type="Ensembl" id="ENSSRHP00000061748.1"/>
    </source>
</evidence>
<feature type="chain" id="PRO_5025609906" description="TIL domain-containing protein" evidence="1">
    <location>
        <begin position="18"/>
        <end position="80"/>
    </location>
</feature>
<reference evidence="3" key="1">
    <citation type="submission" date="2025-08" db="UniProtKB">
        <authorList>
            <consortium name="Ensembl"/>
        </authorList>
    </citation>
    <scope>IDENTIFICATION</scope>
</reference>
<dbReference type="Ensembl" id="ENSSRHT00000063460.1">
    <property type="protein sequence ID" value="ENSSRHP00000061748.1"/>
    <property type="gene ID" value="ENSSRHG00000030823.1"/>
</dbReference>
<dbReference type="Pfam" id="PF01826">
    <property type="entry name" value="TIL"/>
    <property type="match status" value="1"/>
</dbReference>
<dbReference type="AlphaFoldDB" id="A0A673KF14"/>
<keyword evidence="4" id="KW-1185">Reference proteome</keyword>
<accession>A0A673KF14</accession>
<organism evidence="3 4">
    <name type="scientific">Sinocyclocheilus rhinocerous</name>
    <dbReference type="NCBI Taxonomy" id="307959"/>
    <lineage>
        <taxon>Eukaryota</taxon>
        <taxon>Metazoa</taxon>
        <taxon>Chordata</taxon>
        <taxon>Craniata</taxon>
        <taxon>Vertebrata</taxon>
        <taxon>Euteleostomi</taxon>
        <taxon>Actinopterygii</taxon>
        <taxon>Neopterygii</taxon>
        <taxon>Teleostei</taxon>
        <taxon>Ostariophysi</taxon>
        <taxon>Cypriniformes</taxon>
        <taxon>Cyprinidae</taxon>
        <taxon>Cyprininae</taxon>
        <taxon>Sinocyclocheilus</taxon>
    </lineage>
</organism>
<feature type="signal peptide" evidence="1">
    <location>
        <begin position="1"/>
        <end position="17"/>
    </location>
</feature>
<protein>
    <recommendedName>
        <fullName evidence="2">TIL domain-containing protein</fullName>
    </recommendedName>
</protein>